<comment type="function">
    <text evidence="11">Catalyzes the hydrolysis of the adenine ring of phosphoribosyl-AMP.</text>
</comment>
<keyword evidence="9 11" id="KW-0378">Hydrolase</keyword>
<dbReference type="Proteomes" id="UP000028702">
    <property type="component" value="Unassembled WGS sequence"/>
</dbReference>
<evidence type="ECO:0000256" key="1">
    <source>
        <dbReference type="ARBA" id="ARBA00000024"/>
    </source>
</evidence>
<dbReference type="PANTHER" id="PTHR42945">
    <property type="entry name" value="HISTIDINE BIOSYNTHESIS BIFUNCTIONAL PROTEIN"/>
    <property type="match status" value="1"/>
</dbReference>
<comment type="similarity">
    <text evidence="5">In the C-terminal section; belongs to the PRA-PH family.</text>
</comment>
<keyword evidence="11" id="KW-0862">Zinc</keyword>
<comment type="pathway">
    <text evidence="4">Amino-acid biosynthesis; L-histidine biosynthesis; L-histidine from 5-phospho-alpha-D-ribose 1-diphosphate: step 2/9.</text>
</comment>
<comment type="cofactor">
    <cofactor evidence="11">
        <name>Zn(2+)</name>
        <dbReference type="ChEBI" id="CHEBI:29105"/>
    </cofactor>
    <text evidence="11">Binds 1 zinc ion per subunit.</text>
</comment>
<dbReference type="EC" id="3.5.4.19" evidence="11"/>
<dbReference type="InterPro" id="IPR038019">
    <property type="entry name" value="PRib_AMP_CycHydrolase_sf"/>
</dbReference>
<comment type="catalytic activity">
    <reaction evidence="1 11">
        <text>1-(5-phospho-beta-D-ribosyl)-5'-AMP + H2O = 1-(5-phospho-beta-D-ribosyl)-5-[(5-phospho-beta-D-ribosylamino)methylideneamino]imidazole-4-carboxamide</text>
        <dbReference type="Rhea" id="RHEA:20049"/>
        <dbReference type="ChEBI" id="CHEBI:15377"/>
        <dbReference type="ChEBI" id="CHEBI:58435"/>
        <dbReference type="ChEBI" id="CHEBI:59457"/>
        <dbReference type="EC" id="3.5.4.19"/>
    </reaction>
</comment>
<feature type="binding site" evidence="11">
    <location>
        <position position="97"/>
    </location>
    <ligand>
        <name>Mg(2+)</name>
        <dbReference type="ChEBI" id="CHEBI:18420"/>
    </ligand>
</feature>
<dbReference type="GO" id="GO:0005737">
    <property type="term" value="C:cytoplasm"/>
    <property type="evidence" value="ECO:0007669"/>
    <property type="project" value="UniProtKB-SubCell"/>
</dbReference>
<dbReference type="HAMAP" id="MF_01021">
    <property type="entry name" value="HisI"/>
    <property type="match status" value="1"/>
</dbReference>
<evidence type="ECO:0000256" key="9">
    <source>
        <dbReference type="ARBA" id="ARBA00022801"/>
    </source>
</evidence>
<gene>
    <name evidence="11" type="primary">hisI</name>
    <name evidence="13" type="ORF">M2A_2527</name>
</gene>
<keyword evidence="14" id="KW-1185">Reference proteome</keyword>
<comment type="subcellular location">
    <subcellularLocation>
        <location evidence="11">Cytoplasm</location>
    </subcellularLocation>
</comment>
<accession>A0A081BDB0</accession>
<dbReference type="FunFam" id="3.10.20.810:FF:000001">
    <property type="entry name" value="Histidine biosynthesis bifunctional protein HisIE"/>
    <property type="match status" value="1"/>
</dbReference>
<dbReference type="GO" id="GO:0004636">
    <property type="term" value="F:phosphoribosyl-ATP diphosphatase activity"/>
    <property type="evidence" value="ECO:0007669"/>
    <property type="project" value="UniProtKB-EC"/>
</dbReference>
<feature type="binding site" evidence="11">
    <location>
        <position position="99"/>
    </location>
    <ligand>
        <name>Mg(2+)</name>
        <dbReference type="ChEBI" id="CHEBI:18420"/>
    </ligand>
</feature>
<dbReference type="InterPro" id="IPR026660">
    <property type="entry name" value="PRA-CH"/>
</dbReference>
<evidence type="ECO:0000313" key="13">
    <source>
        <dbReference type="EMBL" id="GAK46028.1"/>
    </source>
</evidence>
<proteinExistence type="inferred from homology"/>
<dbReference type="GO" id="GO:0008270">
    <property type="term" value="F:zinc ion binding"/>
    <property type="evidence" value="ECO:0007669"/>
    <property type="project" value="UniProtKB-UniRule"/>
</dbReference>
<comment type="catalytic activity">
    <reaction evidence="2">
        <text>1-(5-phospho-beta-D-ribosyl)-ATP + H2O = 1-(5-phospho-beta-D-ribosyl)-5'-AMP + diphosphate + H(+)</text>
        <dbReference type="Rhea" id="RHEA:22828"/>
        <dbReference type="ChEBI" id="CHEBI:15377"/>
        <dbReference type="ChEBI" id="CHEBI:15378"/>
        <dbReference type="ChEBI" id="CHEBI:33019"/>
        <dbReference type="ChEBI" id="CHEBI:59457"/>
        <dbReference type="ChEBI" id="CHEBI:73183"/>
        <dbReference type="EC" id="3.6.1.31"/>
    </reaction>
</comment>
<dbReference type="GO" id="GO:0004635">
    <property type="term" value="F:phosphoribosyl-AMP cyclohydrolase activity"/>
    <property type="evidence" value="ECO:0007669"/>
    <property type="project" value="UniProtKB-UniRule"/>
</dbReference>
<evidence type="ECO:0000256" key="7">
    <source>
        <dbReference type="ARBA" id="ARBA00022490"/>
    </source>
</evidence>
<comment type="caution">
    <text evidence="13">The sequence shown here is derived from an EMBL/GenBank/DDBJ whole genome shotgun (WGS) entry which is preliminary data.</text>
</comment>
<dbReference type="InterPro" id="IPR002496">
    <property type="entry name" value="PRib_AMP_CycHydrolase_dom"/>
</dbReference>
<evidence type="ECO:0000256" key="3">
    <source>
        <dbReference type="ARBA" id="ARBA00005169"/>
    </source>
</evidence>
<dbReference type="NCBIfam" id="NF000768">
    <property type="entry name" value="PRK00051.1"/>
    <property type="match status" value="1"/>
</dbReference>
<evidence type="ECO:0000256" key="2">
    <source>
        <dbReference type="ARBA" id="ARBA00001460"/>
    </source>
</evidence>
<evidence type="ECO:0000259" key="12">
    <source>
        <dbReference type="Pfam" id="PF01502"/>
    </source>
</evidence>
<evidence type="ECO:0000256" key="4">
    <source>
        <dbReference type="ARBA" id="ARBA00005204"/>
    </source>
</evidence>
<feature type="binding site" evidence="11">
    <location>
        <position position="114"/>
    </location>
    <ligand>
        <name>Zn(2+)</name>
        <dbReference type="ChEBI" id="CHEBI:29105"/>
        <note>ligand shared between dimeric partners</note>
    </ligand>
</feature>
<evidence type="ECO:0000256" key="6">
    <source>
        <dbReference type="ARBA" id="ARBA00008299"/>
    </source>
</evidence>
<dbReference type="PANTHER" id="PTHR42945:SF1">
    <property type="entry name" value="HISTIDINE BIOSYNTHESIS BIFUNCTIONAL PROTEIN HIS7"/>
    <property type="match status" value="1"/>
</dbReference>
<dbReference type="UniPathway" id="UPA00031">
    <property type="reaction ID" value="UER00008"/>
</dbReference>
<feature type="binding site" evidence="11">
    <location>
        <position position="121"/>
    </location>
    <ligand>
        <name>Zn(2+)</name>
        <dbReference type="ChEBI" id="CHEBI:29105"/>
        <note>ligand shared between dimeric partners</note>
    </ligand>
</feature>
<dbReference type="eggNOG" id="COG0139">
    <property type="taxonomic scope" value="Bacteria"/>
</dbReference>
<comment type="cofactor">
    <cofactor evidence="11">
        <name>Mg(2+)</name>
        <dbReference type="ChEBI" id="CHEBI:18420"/>
    </cofactor>
    <text evidence="11">Binds 1 Mg(2+) ion per subunit.</text>
</comment>
<organism evidence="13 14">
    <name type="scientific">Tepidicaulis marinus</name>
    <dbReference type="NCBI Taxonomy" id="1333998"/>
    <lineage>
        <taxon>Bacteria</taxon>
        <taxon>Pseudomonadati</taxon>
        <taxon>Pseudomonadota</taxon>
        <taxon>Alphaproteobacteria</taxon>
        <taxon>Hyphomicrobiales</taxon>
        <taxon>Parvibaculaceae</taxon>
        <taxon>Tepidicaulis</taxon>
    </lineage>
</organism>
<comment type="subunit">
    <text evidence="11">Homodimer.</text>
</comment>
<keyword evidence="10 11" id="KW-0368">Histidine biosynthesis</keyword>
<dbReference type="RefSeq" id="WP_045448155.1">
    <property type="nucleotide sequence ID" value="NZ_BBIO01000014.1"/>
</dbReference>
<feature type="binding site" evidence="11">
    <location>
        <position position="96"/>
    </location>
    <ligand>
        <name>Zn(2+)</name>
        <dbReference type="ChEBI" id="CHEBI:29105"/>
        <note>ligand shared between dimeric partners</note>
    </ligand>
</feature>
<dbReference type="SUPFAM" id="SSF141734">
    <property type="entry name" value="HisI-like"/>
    <property type="match status" value="1"/>
</dbReference>
<evidence type="ECO:0000256" key="10">
    <source>
        <dbReference type="ARBA" id="ARBA00023102"/>
    </source>
</evidence>
<keyword evidence="11" id="KW-0479">Metal-binding</keyword>
<comment type="similarity">
    <text evidence="11">Belongs to the PRA-CH family.</text>
</comment>
<feature type="binding site" evidence="11">
    <location>
        <position position="95"/>
    </location>
    <ligand>
        <name>Mg(2+)</name>
        <dbReference type="ChEBI" id="CHEBI:18420"/>
    </ligand>
</feature>
<name>A0A081BDB0_9HYPH</name>
<evidence type="ECO:0000256" key="5">
    <source>
        <dbReference type="ARBA" id="ARBA00007731"/>
    </source>
</evidence>
<keyword evidence="11" id="KW-0460">Magnesium</keyword>
<evidence type="ECO:0000256" key="8">
    <source>
        <dbReference type="ARBA" id="ARBA00022605"/>
    </source>
</evidence>
<dbReference type="Gene3D" id="3.10.20.810">
    <property type="entry name" value="Phosphoribosyl-AMP cyclohydrolase"/>
    <property type="match status" value="1"/>
</dbReference>
<keyword evidence="7 11" id="KW-0963">Cytoplasm</keyword>
<keyword evidence="8 11" id="KW-0028">Amino-acid biosynthesis</keyword>
<sequence>MSDKSASYFAERGAKAEIEEGSVFAPKFGEDGLIPVVTTDAATGDLLMHAYMNAEALALTIETGEAVYWSRSRGGLWKKGETSGQVQSVVEMRTDCDQDAIWLKVNVAGNGATCHVGYKACFYRSIPVGTGKKPAPLDFTEHEKVYDPKDVYGK</sequence>
<dbReference type="GO" id="GO:0000287">
    <property type="term" value="F:magnesium ion binding"/>
    <property type="evidence" value="ECO:0007669"/>
    <property type="project" value="UniProtKB-UniRule"/>
</dbReference>
<dbReference type="STRING" id="1333998.M2A_2527"/>
<evidence type="ECO:0000256" key="11">
    <source>
        <dbReference type="HAMAP-Rule" id="MF_01021"/>
    </source>
</evidence>
<reference evidence="13 14" key="1">
    <citation type="submission" date="2014-07" db="EMBL/GenBank/DDBJ databases">
        <title>Tepidicaulis marinum gen. nov., sp. nov., a novel marine bacterium denitrifying nitrate to nitrous oxide strictly under microaerobic conditions.</title>
        <authorList>
            <person name="Takeuchi M."/>
            <person name="Yamagishi T."/>
            <person name="Kamagata Y."/>
            <person name="Oshima K."/>
            <person name="Hattori M."/>
            <person name="Katayama T."/>
            <person name="Hanada S."/>
            <person name="Tamaki H."/>
            <person name="Marumo K."/>
            <person name="Maeda H."/>
            <person name="Nedachi M."/>
            <person name="Iwasaki W."/>
            <person name="Suwa Y."/>
            <person name="Sakata S."/>
        </authorList>
    </citation>
    <scope>NUCLEOTIDE SEQUENCE [LARGE SCALE GENOMIC DNA]</scope>
    <source>
        <strain evidence="13 14">MA2</strain>
    </source>
</reference>
<dbReference type="AlphaFoldDB" id="A0A081BDB0"/>
<evidence type="ECO:0000313" key="14">
    <source>
        <dbReference type="Proteomes" id="UP000028702"/>
    </source>
</evidence>
<comment type="pathway">
    <text evidence="3 11">Amino-acid biosynthesis; L-histidine biosynthesis; L-histidine from 5-phospho-alpha-D-ribose 1-diphosphate: step 3/9.</text>
</comment>
<dbReference type="Pfam" id="PF01502">
    <property type="entry name" value="PRA-CH"/>
    <property type="match status" value="1"/>
</dbReference>
<dbReference type="GO" id="GO:0000105">
    <property type="term" value="P:L-histidine biosynthetic process"/>
    <property type="evidence" value="ECO:0007669"/>
    <property type="project" value="UniProtKB-UniRule"/>
</dbReference>
<comment type="similarity">
    <text evidence="6">In the N-terminal section; belongs to the PRA-CH family.</text>
</comment>
<feature type="domain" description="Phosphoribosyl-AMP cyclohydrolase" evidence="12">
    <location>
        <begin position="48"/>
        <end position="123"/>
    </location>
</feature>
<protein>
    <recommendedName>
        <fullName evidence="11">Phosphoribosyl-AMP cyclohydrolase</fullName>
        <shortName evidence="11">PRA-CH</shortName>
        <ecNumber evidence="11">3.5.4.19</ecNumber>
    </recommendedName>
</protein>
<dbReference type="EMBL" id="BBIO01000014">
    <property type="protein sequence ID" value="GAK46028.1"/>
    <property type="molecule type" value="Genomic_DNA"/>
</dbReference>